<dbReference type="VEuPathDB" id="FungiDB:FPRO_08033"/>
<sequence length="148" mass="16087">MDTTPDASTVMNYRIQASNLESGSSLLELQPQLLEGACQGQLPRYVPCLSRAYKEGELDDEVAHLVEMLRGLPAGYAFYTGGPGSGKTTTVLKSVRAQESETSNAAADDNWGAPAVTDNWQTSDTRADNKSNFPAFLPYELDPKRLRA</sequence>
<proteinExistence type="predicted"/>
<dbReference type="AlphaFoldDB" id="A0A1L7VRJ5"/>
<dbReference type="GeneID" id="42052911"/>
<organism evidence="2 3">
    <name type="scientific">Fusarium proliferatum (strain ET1)</name>
    <name type="common">Orchid endophyte fungus</name>
    <dbReference type="NCBI Taxonomy" id="1227346"/>
    <lineage>
        <taxon>Eukaryota</taxon>
        <taxon>Fungi</taxon>
        <taxon>Dikarya</taxon>
        <taxon>Ascomycota</taxon>
        <taxon>Pezizomycotina</taxon>
        <taxon>Sordariomycetes</taxon>
        <taxon>Hypocreomycetidae</taxon>
        <taxon>Hypocreales</taxon>
        <taxon>Nectriaceae</taxon>
        <taxon>Fusarium</taxon>
        <taxon>Fusarium fujikuroi species complex</taxon>
    </lineage>
</organism>
<name>A0A1L7VRJ5_FUSPR</name>
<evidence type="ECO:0000313" key="2">
    <source>
        <dbReference type="EMBL" id="CZR43051.1"/>
    </source>
</evidence>
<evidence type="ECO:0000256" key="1">
    <source>
        <dbReference type="SAM" id="MobiDB-lite"/>
    </source>
</evidence>
<dbReference type="Proteomes" id="UP000183971">
    <property type="component" value="Unassembled WGS sequence"/>
</dbReference>
<dbReference type="EMBL" id="FJOF01000007">
    <property type="protein sequence ID" value="CZR43051.1"/>
    <property type="molecule type" value="Genomic_DNA"/>
</dbReference>
<feature type="region of interest" description="Disordered" evidence="1">
    <location>
        <begin position="98"/>
        <end position="132"/>
    </location>
</feature>
<dbReference type="RefSeq" id="XP_031083642.1">
    <property type="nucleotide sequence ID" value="XM_031233846.1"/>
</dbReference>
<keyword evidence="3" id="KW-1185">Reference proteome</keyword>
<evidence type="ECO:0000313" key="3">
    <source>
        <dbReference type="Proteomes" id="UP000183971"/>
    </source>
</evidence>
<protein>
    <submittedName>
        <fullName evidence="2">Uncharacterized protein</fullName>
    </submittedName>
</protein>
<gene>
    <name evidence="2" type="ORF">FPRO_08033</name>
</gene>
<accession>A0A1L7VRJ5</accession>
<reference evidence="3" key="1">
    <citation type="journal article" date="2016" name="Genome Biol. Evol.">
        <title>Comparative 'omics' of the Fusarium fujikuroi species complex highlights differences in genetic potential and metabolite synthesis.</title>
        <authorList>
            <person name="Niehaus E.-M."/>
            <person name="Muensterkoetter M."/>
            <person name="Proctor R.H."/>
            <person name="Brown D.W."/>
            <person name="Sharon A."/>
            <person name="Idan Y."/>
            <person name="Oren-Young L."/>
            <person name="Sieber C.M."/>
            <person name="Novak O."/>
            <person name="Pencik A."/>
            <person name="Tarkowska D."/>
            <person name="Hromadova K."/>
            <person name="Freeman S."/>
            <person name="Maymon M."/>
            <person name="Elazar M."/>
            <person name="Youssef S.A."/>
            <person name="El-Shabrawy E.S.M."/>
            <person name="Shalaby A.B.A."/>
            <person name="Houterman P."/>
            <person name="Brock N.L."/>
            <person name="Burkhardt I."/>
            <person name="Tsavkelova E.A."/>
            <person name="Dickschat J.S."/>
            <person name="Galuszka P."/>
            <person name="Gueldener U."/>
            <person name="Tudzynski B."/>
        </authorList>
    </citation>
    <scope>NUCLEOTIDE SEQUENCE [LARGE SCALE GENOMIC DNA]</scope>
    <source>
        <strain evidence="3">ET1</strain>
    </source>
</reference>
<comment type="caution">
    <text evidence="2">The sequence shown here is derived from an EMBL/GenBank/DDBJ whole genome shotgun (WGS) entry which is preliminary data.</text>
</comment>